<organism evidence="1 2">
    <name type="scientific">Hibiscus sabdariffa</name>
    <name type="common">roselle</name>
    <dbReference type="NCBI Taxonomy" id="183260"/>
    <lineage>
        <taxon>Eukaryota</taxon>
        <taxon>Viridiplantae</taxon>
        <taxon>Streptophyta</taxon>
        <taxon>Embryophyta</taxon>
        <taxon>Tracheophyta</taxon>
        <taxon>Spermatophyta</taxon>
        <taxon>Magnoliopsida</taxon>
        <taxon>eudicotyledons</taxon>
        <taxon>Gunneridae</taxon>
        <taxon>Pentapetalae</taxon>
        <taxon>rosids</taxon>
        <taxon>malvids</taxon>
        <taxon>Malvales</taxon>
        <taxon>Malvaceae</taxon>
        <taxon>Malvoideae</taxon>
        <taxon>Hibiscus</taxon>
    </lineage>
</organism>
<reference evidence="1 2" key="1">
    <citation type="journal article" date="2024" name="G3 (Bethesda)">
        <title>Genome assembly of Hibiscus sabdariffa L. provides insights into metabolisms of medicinal natural products.</title>
        <authorList>
            <person name="Kim T."/>
        </authorList>
    </citation>
    <scope>NUCLEOTIDE SEQUENCE [LARGE SCALE GENOMIC DNA]</scope>
    <source>
        <strain evidence="1">TK-2024</strain>
        <tissue evidence="1">Old leaves</tissue>
    </source>
</reference>
<gene>
    <name evidence="1" type="ORF">V6N11_078374</name>
</gene>
<dbReference type="EMBL" id="JBBPBN010000006">
    <property type="protein sequence ID" value="KAK9036370.1"/>
    <property type="molecule type" value="Genomic_DNA"/>
</dbReference>
<proteinExistence type="predicted"/>
<protein>
    <submittedName>
        <fullName evidence="1">Uncharacterized protein</fullName>
    </submittedName>
</protein>
<evidence type="ECO:0000313" key="1">
    <source>
        <dbReference type="EMBL" id="KAK9036370.1"/>
    </source>
</evidence>
<comment type="caution">
    <text evidence="1">The sequence shown here is derived from an EMBL/GenBank/DDBJ whole genome shotgun (WGS) entry which is preliminary data.</text>
</comment>
<name>A0ABR2TFV8_9ROSI</name>
<accession>A0ABR2TFV8</accession>
<evidence type="ECO:0000313" key="2">
    <source>
        <dbReference type="Proteomes" id="UP001396334"/>
    </source>
</evidence>
<sequence>MLLAMPERELDATACQLCSVRDGIVAAACEVPVGGEGELQIISASRGSKTGNGKSKGTYLLSFVLFLLWWLNES</sequence>
<keyword evidence="2" id="KW-1185">Reference proteome</keyword>
<dbReference type="Proteomes" id="UP001396334">
    <property type="component" value="Unassembled WGS sequence"/>
</dbReference>